<protein>
    <submittedName>
        <fullName evidence="2">Uncharacterized protein</fullName>
    </submittedName>
</protein>
<evidence type="ECO:0000313" key="3">
    <source>
        <dbReference type="Proteomes" id="UP001500973"/>
    </source>
</evidence>
<keyword evidence="3" id="KW-1185">Reference proteome</keyword>
<dbReference type="Proteomes" id="UP001500973">
    <property type="component" value="Unassembled WGS sequence"/>
</dbReference>
<reference evidence="3" key="1">
    <citation type="journal article" date="2019" name="Int. J. Syst. Evol. Microbiol.">
        <title>The Global Catalogue of Microorganisms (GCM) 10K type strain sequencing project: providing services to taxonomists for standard genome sequencing and annotation.</title>
        <authorList>
            <consortium name="The Broad Institute Genomics Platform"/>
            <consortium name="The Broad Institute Genome Sequencing Center for Infectious Disease"/>
            <person name="Wu L."/>
            <person name="Ma J."/>
        </authorList>
    </citation>
    <scope>NUCLEOTIDE SEQUENCE [LARGE SCALE GENOMIC DNA]</scope>
    <source>
        <strain evidence="3">JCM 11756</strain>
    </source>
</reference>
<dbReference type="EMBL" id="BAAAIZ010000154">
    <property type="protein sequence ID" value="GAA1436440.1"/>
    <property type="molecule type" value="Genomic_DNA"/>
</dbReference>
<evidence type="ECO:0000313" key="2">
    <source>
        <dbReference type="EMBL" id="GAA1436440.1"/>
    </source>
</evidence>
<sequence>MSSVLPLLLGLACLFIGWAVVTNHRGFADRVLSSKINLMPDDEHSPWVFKVVGCGAIAIGTFGTLFGIVFLIFS</sequence>
<accession>A0ABP4JYV5</accession>
<name>A0ABP4JYV5_9ACTN</name>
<keyword evidence="1" id="KW-1133">Transmembrane helix</keyword>
<comment type="caution">
    <text evidence="2">The sequence shown here is derived from an EMBL/GenBank/DDBJ whole genome shotgun (WGS) entry which is preliminary data.</text>
</comment>
<evidence type="ECO:0000256" key="1">
    <source>
        <dbReference type="SAM" id="Phobius"/>
    </source>
</evidence>
<organism evidence="2 3">
    <name type="scientific">Streptomyces thermospinosisporus</name>
    <dbReference type="NCBI Taxonomy" id="161482"/>
    <lineage>
        <taxon>Bacteria</taxon>
        <taxon>Bacillati</taxon>
        <taxon>Actinomycetota</taxon>
        <taxon>Actinomycetes</taxon>
        <taxon>Kitasatosporales</taxon>
        <taxon>Streptomycetaceae</taxon>
        <taxon>Streptomyces</taxon>
    </lineage>
</organism>
<gene>
    <name evidence="2" type="ORF">GCM10009601_63740</name>
</gene>
<keyword evidence="1" id="KW-0812">Transmembrane</keyword>
<proteinExistence type="predicted"/>
<feature type="transmembrane region" description="Helical" evidence="1">
    <location>
        <begin position="47"/>
        <end position="73"/>
    </location>
</feature>
<keyword evidence="1" id="KW-0472">Membrane</keyword>